<dbReference type="InterPro" id="IPR036388">
    <property type="entry name" value="WH-like_DNA-bd_sf"/>
</dbReference>
<sequence>MNIPYDIRALLSEKSALSVLKAILLDQEMLGDKIKVPLSLLESSISEYFKEYYSLHSDTPVRIPKSVFDTPDYQLIEELTKNKVISSDIGPDENESWFALTKIINKPLLKKCYQWVRDILSGDVLNYGVFSLNLNTGEAYCLDNSTRLTPSRGLFHLLKAFMKNPKHELTLQEIIYYRSSDVYESPASVSLIRNKHLVYENIKDVKERLRMKGKLTKLIVSTGKGYKLLEGNTLF</sequence>
<proteinExistence type="predicted"/>
<organism evidence="1 2">
    <name type="scientific">Candidatus Gottesmanbacteria bacterium GW2011_GWA1_44_24b</name>
    <dbReference type="NCBI Taxonomy" id="1618437"/>
    <lineage>
        <taxon>Bacteria</taxon>
        <taxon>Candidatus Gottesmaniibacteriota</taxon>
    </lineage>
</organism>
<evidence type="ECO:0000313" key="1">
    <source>
        <dbReference type="EMBL" id="KKT61491.1"/>
    </source>
</evidence>
<evidence type="ECO:0000313" key="2">
    <source>
        <dbReference type="Proteomes" id="UP000034521"/>
    </source>
</evidence>
<comment type="caution">
    <text evidence="1">The sequence shown here is derived from an EMBL/GenBank/DDBJ whole genome shotgun (WGS) entry which is preliminary data.</text>
</comment>
<name>A0A0G1IQ37_9BACT</name>
<reference evidence="1 2" key="1">
    <citation type="journal article" date="2015" name="Nature">
        <title>rRNA introns, odd ribosomes, and small enigmatic genomes across a large radiation of phyla.</title>
        <authorList>
            <person name="Brown C.T."/>
            <person name="Hug L.A."/>
            <person name="Thomas B.C."/>
            <person name="Sharon I."/>
            <person name="Castelle C.J."/>
            <person name="Singh A."/>
            <person name="Wilkins M.J."/>
            <person name="Williams K.H."/>
            <person name="Banfield J.F."/>
        </authorList>
    </citation>
    <scope>NUCLEOTIDE SEQUENCE [LARGE SCALE GENOMIC DNA]</scope>
</reference>
<dbReference type="AlphaFoldDB" id="A0A0G1IQ37"/>
<dbReference type="Proteomes" id="UP000034521">
    <property type="component" value="Unassembled WGS sequence"/>
</dbReference>
<dbReference type="Gene3D" id="1.10.10.10">
    <property type="entry name" value="Winged helix-like DNA-binding domain superfamily/Winged helix DNA-binding domain"/>
    <property type="match status" value="1"/>
</dbReference>
<gene>
    <name evidence="1" type="ORF">UW52_C0002G0005</name>
</gene>
<dbReference type="EMBL" id="LCIQ01000002">
    <property type="protein sequence ID" value="KKT61491.1"/>
    <property type="molecule type" value="Genomic_DNA"/>
</dbReference>
<protein>
    <submittedName>
        <fullName evidence="1">Uncharacterized protein</fullName>
    </submittedName>
</protein>
<accession>A0A0G1IQ37</accession>